<feature type="compositionally biased region" description="Polar residues" evidence="24">
    <location>
        <begin position="1742"/>
        <end position="1766"/>
    </location>
</feature>
<dbReference type="GO" id="GO:0090656">
    <property type="term" value="P:t-circle formation"/>
    <property type="evidence" value="ECO:0007669"/>
    <property type="project" value="UniProtKB-ARBA"/>
</dbReference>
<dbReference type="PROSITE" id="PS00028">
    <property type="entry name" value="ZINC_FINGER_C2H2_1"/>
    <property type="match status" value="11"/>
</dbReference>
<feature type="domain" description="C2H2-type" evidence="26">
    <location>
        <begin position="2115"/>
        <end position="2142"/>
    </location>
</feature>
<keyword evidence="16" id="KW-0233">DNA recombination</keyword>
<feature type="region of interest" description="Disordered" evidence="24">
    <location>
        <begin position="523"/>
        <end position="572"/>
    </location>
</feature>
<evidence type="ECO:0000256" key="19">
    <source>
        <dbReference type="ARBA" id="ARBA00029496"/>
    </source>
</evidence>
<keyword evidence="12" id="KW-0832">Ubl conjugation</keyword>
<evidence type="ECO:0000256" key="16">
    <source>
        <dbReference type="ARBA" id="ARBA00023172"/>
    </source>
</evidence>
<evidence type="ECO:0000256" key="1">
    <source>
        <dbReference type="ARBA" id="ARBA00003767"/>
    </source>
</evidence>
<evidence type="ECO:0000256" key="3">
    <source>
        <dbReference type="ARBA" id="ARBA00006661"/>
    </source>
</evidence>
<dbReference type="GO" id="GO:0004519">
    <property type="term" value="F:endonuclease activity"/>
    <property type="evidence" value="ECO:0007669"/>
    <property type="project" value="UniProtKB-KW"/>
</dbReference>
<dbReference type="GO" id="GO:0006310">
    <property type="term" value="P:DNA recombination"/>
    <property type="evidence" value="ECO:0007669"/>
    <property type="project" value="UniProtKB-KW"/>
</dbReference>
<feature type="compositionally biased region" description="Basic residues" evidence="24">
    <location>
        <begin position="43"/>
        <end position="61"/>
    </location>
</feature>
<feature type="compositionally biased region" description="Polar residues" evidence="24">
    <location>
        <begin position="1203"/>
        <end position="1219"/>
    </location>
</feature>
<dbReference type="Pfam" id="PF00096">
    <property type="entry name" value="zf-C2H2"/>
    <property type="match status" value="10"/>
</dbReference>
<evidence type="ECO:0000256" key="8">
    <source>
        <dbReference type="ARBA" id="ARBA00022737"/>
    </source>
</evidence>
<feature type="domain" description="C2H2-type" evidence="26">
    <location>
        <begin position="2227"/>
        <end position="2254"/>
    </location>
</feature>
<evidence type="ECO:0000313" key="28">
    <source>
        <dbReference type="EMBL" id="GAB0196331.1"/>
    </source>
</evidence>
<evidence type="ECO:0000256" key="2">
    <source>
        <dbReference type="ARBA" id="ARBA00004123"/>
    </source>
</evidence>
<feature type="domain" description="C2H2-type" evidence="26">
    <location>
        <begin position="2143"/>
        <end position="2170"/>
    </location>
</feature>
<dbReference type="FunFam" id="3.30.710.10:FF:000116">
    <property type="entry name" value="SLX4 structure-specific endonuclease subunit"/>
    <property type="match status" value="1"/>
</dbReference>
<dbReference type="PROSITE" id="PS50097">
    <property type="entry name" value="BTB"/>
    <property type="match status" value="1"/>
</dbReference>
<dbReference type="InterPro" id="IPR036236">
    <property type="entry name" value="Znf_C2H2_sf"/>
</dbReference>
<evidence type="ECO:0000256" key="7">
    <source>
        <dbReference type="ARBA" id="ARBA00022723"/>
    </source>
</evidence>
<evidence type="ECO:0000256" key="20">
    <source>
        <dbReference type="ARBA" id="ARBA00064578"/>
    </source>
</evidence>
<gene>
    <name evidence="28" type="ORF">GRJ2_002098400</name>
</gene>
<evidence type="ECO:0000256" key="23">
    <source>
        <dbReference type="PROSITE-ProRule" id="PRU01256"/>
    </source>
</evidence>
<dbReference type="FunFam" id="3.30.160.60:FF:001270">
    <property type="entry name" value="zinc finger protein 583 isoform X1"/>
    <property type="match status" value="1"/>
</dbReference>
<keyword evidence="28" id="KW-0255">Endonuclease</keyword>
<feature type="compositionally biased region" description="Basic and acidic residues" evidence="24">
    <location>
        <begin position="1812"/>
        <end position="1840"/>
    </location>
</feature>
<evidence type="ECO:0000256" key="22">
    <source>
        <dbReference type="PROSITE-ProRule" id="PRU00042"/>
    </source>
</evidence>
<keyword evidence="6" id="KW-0597">Phosphoprotein</keyword>
<feature type="domain" description="UBZ4-type" evidence="27">
    <location>
        <begin position="246"/>
        <end position="276"/>
    </location>
</feature>
<feature type="compositionally biased region" description="Basic and acidic residues" evidence="24">
    <location>
        <begin position="1070"/>
        <end position="1093"/>
    </location>
</feature>
<feature type="region of interest" description="Disordered" evidence="24">
    <location>
        <begin position="1242"/>
        <end position="1277"/>
    </location>
</feature>
<feature type="compositionally biased region" description="Basic and acidic residues" evidence="24">
    <location>
        <begin position="1166"/>
        <end position="1183"/>
    </location>
</feature>
<feature type="compositionally biased region" description="Low complexity" evidence="24">
    <location>
        <begin position="1340"/>
        <end position="1363"/>
    </location>
</feature>
<evidence type="ECO:0000256" key="4">
    <source>
        <dbReference type="ARBA" id="ARBA00006991"/>
    </source>
</evidence>
<feature type="domain" description="C2H2-type" evidence="26">
    <location>
        <begin position="2031"/>
        <end position="2058"/>
    </location>
</feature>
<dbReference type="FunFam" id="3.30.160.60:FF:001437">
    <property type="entry name" value="Zinc finger protein 594"/>
    <property type="match status" value="1"/>
</dbReference>
<reference evidence="28 29" key="1">
    <citation type="submission" date="2024-06" db="EMBL/GenBank/DDBJ databases">
        <title>The draft genome of Grus japonensis, version 3.</title>
        <authorList>
            <person name="Nabeshima K."/>
            <person name="Suzuki S."/>
            <person name="Onuma M."/>
        </authorList>
    </citation>
    <scope>NUCLEOTIDE SEQUENCE [LARGE SCALE GENOMIC DNA]</scope>
    <source>
        <strain evidence="28 29">451A</strain>
    </source>
</reference>
<dbReference type="PANTHER" id="PTHR21541:SF3">
    <property type="entry name" value="STRUCTURE-SPECIFIC ENDONUCLEASE SUBUNIT SLX4"/>
    <property type="match status" value="1"/>
</dbReference>
<dbReference type="SUPFAM" id="SSF57667">
    <property type="entry name" value="beta-beta-alpha zinc fingers"/>
    <property type="match status" value="6"/>
</dbReference>
<dbReference type="GO" id="GO:0008270">
    <property type="term" value="F:zinc ion binding"/>
    <property type="evidence" value="ECO:0007669"/>
    <property type="project" value="UniProtKB-KW"/>
</dbReference>
<feature type="domain" description="C2H2-type" evidence="26">
    <location>
        <begin position="2171"/>
        <end position="2198"/>
    </location>
</feature>
<sequence length="2310" mass="254687">MDEQDNDFKELWANLLGRAKKKAGDVEAAKRTQNRSKSTAARSKLRRGKAAAKSQNHHHSPAVKETNLPQDLGPKEQTLVHKEDGGAVLCGSGEAAQGDGKRNLFPASQLSTVASECSQRTLTVNALSGCSQTTLSFHPATQPGTCSSPTSKIPSLAGSKMRVAELVVERMQQFKRVAPEQLKHSTDDSSPKSVAGGDFPDESQEQNPPENDTPHLPSMEHDGALALALQQETKEEALVSLEDAGLFFCQICQKDLSAMNTTRREQHVNRCLDEMEEAQKSSSSKPLVPECPICGKQFQTPQSRVSHLKRCAVEMDVPPKLLVQAVQLQVSTLGDAPLQCPSNQPNRSKRKVSSKEDSKKTQKRAKMETKDEDLLVAMAMSRSLLEQEKQEQAKSVTNVKPVAALPIKWKPGSEKKRRKRGPTAPPPLLLQDPEKARKRIEDRVAMLLAEEVEFPPTPQLPTSRILEYESGKATWLLPLSKTRECFLWNISALTGSYDLESFYTAGLIPPIVPWKPVQNHKSENVLPSVGSDQPKVSQQIQPDLSSHEPACTEVGGQTSDESKSGPERDGQFLSHSQKDVQTLQDLVELAREGLTLTQWNLDVDHIQAVEQPGKELTSSDTPHSGFVPPSKEKSLLTSNWKRSSLRLLAEDFSAMVNNPHLSDVQFQVDSGEVLYAHMFVLYARCPQAVQVVHSQGFLVEEDGNAQTRRVLLSDVTGEAVCAFLRYLYAADADIPAGVLPQVGALAARFGVRELVAKCENNTGESQVSSGVDSEDDLISVRDDKDCEDRAENFQDLLKSMWVGEDEEEEPMLSPECQKEDDNGVGEQELEEIYEFAATQRRMVQGETEVSEETDCSICSDTEAAQGTNLQTTEEEVKTSGSASISNSFKDLRDDNDVERSKCDLSAQGDKMQNINRCKSVSNPQTTFVPHHSEPQKWDVASHGATTNEEETVRRCEGVKDSESSQVSHDGADHCEKEFPSFHGDTDINQSYERLFSATQGDYCEPSPTKEVTKESGKAPSEKHVDVNDSFSYSKSQKDLSPHRNSFYGSPPPKPYVPLFPAVGSSPASPKSERKFAREHVSTPEQNKKEKSFPTDEIPCQKASELDTASRNENTVSPAELPDIDLNKRTYVPGLSSPVIRTQDDAAQGKEEGDVIVLSSDDEMELQEDKKLPESGSALKEREIPGQLECTNVEQGPEIPKPEPNSSETEQRSTQVSGGITETVYINKDIKLSTKLPLSRQIDACMESKRSPNPSPEKRLSPEVSSGTDSSWLVPDTPVLSKSRSFTTQTQVTSINSLKSLGSKLSTKKLAAGKSNHEMAGNLIKVCETTLSSKHLPMENSVSERSPPSSPAAGSFSKNSPPVSPVDPVLLSPGHTNIKSKCANISFLSKPVPLCHEQSLEDKTNISVVEVEDSEKEVSLHSVSSSVLLCDEPPIPVDDCWHVEYLSPVRGHSQDSNQVSHAKTSTTSSPKPGSWHDQWESPVHAQEIKGSTPLPGTPVSRRTTLLCLEKSPIEACSSVGSRPSYLNSKIWDDWNGEEEEDEFPEMLPLSQRLSAAAGARQTHPVKSPEPSCQENDKPPGTPMTPMPAYSIMETPQLKKELSRFGVRALPKRQMVLKLKEIFQYTHQDVDSDFEDEIPSSQPPLQKSPAKRSRQSKANQTAGGKRANASRAVGKRKQVATASSVLPVGRADDDLVGPQETGCAAPKEGTKVTHHPEGAKEQKRSSVPPERWSLAADGEEPMLSASQESAVSSVDGSDISFGSQSSFVNGFEACDFASEEEEEELPASQAAAREEDKLEAVRAQALPSAGTLRETLRLRGDPHPAPDDPHRGEARRARQERDRRRHFPPPSEAKAPPAIGRRRHVTAPPAPRDPPLTSAGPPGAELEMISHMDQKEERWFSHLHAYEGTTVLSDTCTAEDGIVSKKEENAHQGIPGPAEPERLLSGLSKENSSQSPAQDPVLPRRSERVQRPLGKRQSRVTLCGRSFRRLPDIIQQRNPSARRLTICGDCGKSFRVSSNLVQHRRIHTGEKPFACTECGESFRQQSHLIQHQRIHTGEKPYKCSECGKSFSMSSKLIRHQVTHTGEKPYKCAECGKSFSGNSQLVQHQRVHTGEKPYECSDCGKSFSVSSALTRHQRVHTGEKPYECTECGKSFSQSSELMKHQRVHTGEKPYECSECTKSFTVSSALIQHRRFHMGERPYRCTECGKSFTVSSHLIQHRRFHTGERPFECTECGKSFLWRSALLRHHRVHTGERPYACADCGDSFRQSAHLIQHRRIHTGERPYTCADCGKGFTVSSALLRHQQIHRGGEP</sequence>
<feature type="domain" description="C2H2-type" evidence="26">
    <location>
        <begin position="2059"/>
        <end position="2086"/>
    </location>
</feature>
<feature type="compositionally biased region" description="Polar residues" evidence="24">
    <location>
        <begin position="1453"/>
        <end position="1462"/>
    </location>
</feature>
<keyword evidence="9 23" id="KW-0227">DNA damage</keyword>
<comment type="subunit">
    <text evidence="20">Forms a heterodimer with SLX1A/GIYD1. Interacts with ERCC4/XPF; catalytic subunit of the ERCC4-ERCC1 endonuclease. Interacts with MUS81; catalytic subunit of the MUS81-EME1 endonuclease. Interacts with MSH2; component of the MSH2-MSH3 mismatch repair complex. Interacts with TERF2-TERF2IP. Interacts with PLK1 and SLX4IP.</text>
</comment>
<feature type="region of interest" description="Disordered" evidence="24">
    <location>
        <begin position="1631"/>
        <end position="1882"/>
    </location>
</feature>
<evidence type="ECO:0000256" key="24">
    <source>
        <dbReference type="SAM" id="MobiDB-lite"/>
    </source>
</evidence>
<organism evidence="28 29">
    <name type="scientific">Grus japonensis</name>
    <name type="common">Japanese crane</name>
    <name type="synonym">Red-crowned crane</name>
    <dbReference type="NCBI Taxonomy" id="30415"/>
    <lineage>
        <taxon>Eukaryota</taxon>
        <taxon>Metazoa</taxon>
        <taxon>Chordata</taxon>
        <taxon>Craniata</taxon>
        <taxon>Vertebrata</taxon>
        <taxon>Euteleostomi</taxon>
        <taxon>Archelosauria</taxon>
        <taxon>Archosauria</taxon>
        <taxon>Dinosauria</taxon>
        <taxon>Saurischia</taxon>
        <taxon>Theropoda</taxon>
        <taxon>Coelurosauria</taxon>
        <taxon>Aves</taxon>
        <taxon>Neognathae</taxon>
        <taxon>Neoaves</taxon>
        <taxon>Gruiformes</taxon>
        <taxon>Gruidae</taxon>
        <taxon>Grus</taxon>
    </lineage>
</organism>
<dbReference type="InterPro" id="IPR013087">
    <property type="entry name" value="Znf_C2H2_type"/>
</dbReference>
<comment type="similarity">
    <text evidence="3">Belongs to the SLX4 family.</text>
</comment>
<dbReference type="GO" id="GO:0003700">
    <property type="term" value="F:DNA-binding transcription factor activity"/>
    <property type="evidence" value="ECO:0007669"/>
    <property type="project" value="UniProtKB-ARBA"/>
</dbReference>
<feature type="region of interest" description="Disordered" evidence="24">
    <location>
        <begin position="335"/>
        <end position="370"/>
    </location>
</feature>
<feature type="region of interest" description="Disordered" evidence="24">
    <location>
        <begin position="921"/>
        <end position="986"/>
    </location>
</feature>
<evidence type="ECO:0000259" key="27">
    <source>
        <dbReference type="PROSITE" id="PS51908"/>
    </source>
</evidence>
<keyword evidence="17 23" id="KW-0234">DNA repair</keyword>
<evidence type="ECO:0000256" key="9">
    <source>
        <dbReference type="ARBA" id="ARBA00022763"/>
    </source>
</evidence>
<feature type="compositionally biased region" description="Basic and acidic residues" evidence="24">
    <location>
        <begin position="1706"/>
        <end position="1722"/>
    </location>
</feature>
<comment type="function">
    <text evidence="1">May be involved in transcriptional regulation.</text>
</comment>
<feature type="region of interest" description="Disordered" evidence="24">
    <location>
        <begin position="1336"/>
        <end position="1363"/>
    </location>
</feature>
<evidence type="ECO:0000256" key="6">
    <source>
        <dbReference type="ARBA" id="ARBA00022553"/>
    </source>
</evidence>
<feature type="compositionally biased region" description="Polar residues" evidence="24">
    <location>
        <begin position="878"/>
        <end position="888"/>
    </location>
</feature>
<feature type="compositionally biased region" description="Basic and acidic residues" evidence="24">
    <location>
        <begin position="969"/>
        <end position="985"/>
    </location>
</feature>
<feature type="compositionally biased region" description="Basic and acidic residues" evidence="24">
    <location>
        <begin position="177"/>
        <end position="190"/>
    </location>
</feature>
<dbReference type="FunFam" id="3.30.160.60:FF:002090">
    <property type="entry name" value="Zinc finger protein 473"/>
    <property type="match status" value="2"/>
</dbReference>
<feature type="region of interest" description="Disordered" evidence="24">
    <location>
        <begin position="177"/>
        <end position="219"/>
    </location>
</feature>
<evidence type="ECO:0000256" key="15">
    <source>
        <dbReference type="ARBA" id="ARBA00023163"/>
    </source>
</evidence>
<dbReference type="FunFam" id="3.30.160.60:FF:000566">
    <property type="entry name" value="zinc finger protein 133 isoform X2"/>
    <property type="match status" value="1"/>
</dbReference>
<dbReference type="CDD" id="cd22999">
    <property type="entry name" value="SAP_SLX4"/>
    <property type="match status" value="1"/>
</dbReference>
<dbReference type="CDD" id="cd18288">
    <property type="entry name" value="BTB_POZ_BTBD12_SLX4"/>
    <property type="match status" value="1"/>
</dbReference>
<feature type="region of interest" description="Disordered" evidence="24">
    <location>
        <begin position="612"/>
        <end position="632"/>
    </location>
</feature>
<feature type="compositionally biased region" description="Basic and acidic residues" evidence="24">
    <location>
        <begin position="353"/>
        <end position="370"/>
    </location>
</feature>
<comment type="subcellular location">
    <subcellularLocation>
        <location evidence="2">Nucleus</location>
    </subcellularLocation>
</comment>
<dbReference type="FunFam" id="3.30.160.60:FF:000250">
    <property type="entry name" value="zinc finger protein 197 isoform X1"/>
    <property type="match status" value="1"/>
</dbReference>
<feature type="domain" description="C2H2-type" evidence="26">
    <location>
        <begin position="2283"/>
        <end position="2310"/>
    </location>
</feature>
<dbReference type="Proteomes" id="UP001623348">
    <property type="component" value="Unassembled WGS sequence"/>
</dbReference>
<dbReference type="Pfam" id="PF00651">
    <property type="entry name" value="BTB"/>
    <property type="match status" value="1"/>
</dbReference>
<keyword evidence="14" id="KW-0238">DNA-binding</keyword>
<feature type="domain" description="C2H2-type" evidence="26">
    <location>
        <begin position="2199"/>
        <end position="2226"/>
    </location>
</feature>
<feature type="region of interest" description="Disordered" evidence="24">
    <location>
        <begin position="1924"/>
        <end position="1975"/>
    </location>
</feature>
<evidence type="ECO:0000259" key="26">
    <source>
        <dbReference type="PROSITE" id="PS50157"/>
    </source>
</evidence>
<comment type="similarity">
    <text evidence="4">Belongs to the krueppel C2H2-type zinc-finger protein family.</text>
</comment>
<evidence type="ECO:0000256" key="13">
    <source>
        <dbReference type="ARBA" id="ARBA00023015"/>
    </source>
</evidence>
<evidence type="ECO:0000259" key="25">
    <source>
        <dbReference type="PROSITE" id="PS50097"/>
    </source>
</evidence>
<dbReference type="EMBL" id="BAAFJT010000015">
    <property type="protein sequence ID" value="GAB0196331.1"/>
    <property type="molecule type" value="Genomic_DNA"/>
</dbReference>
<dbReference type="GO" id="GO:0003677">
    <property type="term" value="F:DNA binding"/>
    <property type="evidence" value="ECO:0007669"/>
    <property type="project" value="UniProtKB-KW"/>
</dbReference>
<protein>
    <recommendedName>
        <fullName evidence="19">Structure-specific endonuclease subunit SLX4</fullName>
    </recommendedName>
    <alternativeName>
        <fullName evidence="21">BTB/POZ domain-containing protein 12</fullName>
    </alternativeName>
</protein>
<name>A0ABC9XF73_GRUJA</name>
<feature type="domain" description="C2H2-type" evidence="26">
    <location>
        <begin position="2003"/>
        <end position="2030"/>
    </location>
</feature>
<feature type="compositionally biased region" description="Basic and acidic residues" evidence="24">
    <location>
        <begin position="1245"/>
        <end position="1260"/>
    </location>
</feature>
<dbReference type="GO" id="GO:0005634">
    <property type="term" value="C:nucleus"/>
    <property type="evidence" value="ECO:0007669"/>
    <property type="project" value="UniProtKB-SubCell"/>
</dbReference>
<evidence type="ECO:0000256" key="10">
    <source>
        <dbReference type="ARBA" id="ARBA00022771"/>
    </source>
</evidence>
<comment type="caution">
    <text evidence="28">The sequence shown here is derived from an EMBL/GenBank/DDBJ whole genome shotgun (WGS) entry which is preliminary data.</text>
</comment>
<feature type="region of interest" description="Disordered" evidence="24">
    <location>
        <begin position="1450"/>
        <end position="1477"/>
    </location>
</feature>
<evidence type="ECO:0000256" key="12">
    <source>
        <dbReference type="ARBA" id="ARBA00022843"/>
    </source>
</evidence>
<dbReference type="GO" id="GO:0032206">
    <property type="term" value="P:positive regulation of telomere maintenance"/>
    <property type="evidence" value="ECO:0007669"/>
    <property type="project" value="UniProtKB-ARBA"/>
</dbReference>
<dbReference type="InterPro" id="IPR006642">
    <property type="entry name" value="Rad18_UBZ4"/>
</dbReference>
<keyword evidence="13" id="KW-0805">Transcription regulation</keyword>
<feature type="region of interest" description="Disordered" evidence="24">
    <location>
        <begin position="1135"/>
        <end position="1219"/>
    </location>
</feature>
<proteinExistence type="inferred from homology"/>
<dbReference type="FunFam" id="3.30.160.60:FF:000295">
    <property type="entry name" value="zinc finger protein 19"/>
    <property type="match status" value="3"/>
</dbReference>
<dbReference type="Gene3D" id="3.30.160.60">
    <property type="entry name" value="Classic Zinc Finger"/>
    <property type="match status" value="11"/>
</dbReference>
<dbReference type="PROSITE" id="PS50157">
    <property type="entry name" value="ZINC_FINGER_C2H2_2"/>
    <property type="match status" value="11"/>
</dbReference>
<feature type="region of interest" description="Disordered" evidence="24">
    <location>
        <begin position="1553"/>
        <end position="1584"/>
    </location>
</feature>
<evidence type="ECO:0000256" key="18">
    <source>
        <dbReference type="ARBA" id="ARBA00023242"/>
    </source>
</evidence>
<evidence type="ECO:0000256" key="11">
    <source>
        <dbReference type="ARBA" id="ARBA00022833"/>
    </source>
</evidence>
<dbReference type="SMART" id="SM00355">
    <property type="entry name" value="ZnF_C2H2"/>
    <property type="match status" value="12"/>
</dbReference>
<keyword evidence="5" id="KW-1017">Isopeptide bond</keyword>
<dbReference type="PROSITE" id="PS51908">
    <property type="entry name" value="ZF_UBZ4"/>
    <property type="match status" value="1"/>
</dbReference>
<dbReference type="InterPro" id="IPR000210">
    <property type="entry name" value="BTB/POZ_dom"/>
</dbReference>
<dbReference type="InterPro" id="IPR011333">
    <property type="entry name" value="SKP1/BTB/POZ_sf"/>
</dbReference>
<dbReference type="SUPFAM" id="SSF54695">
    <property type="entry name" value="POZ domain"/>
    <property type="match status" value="1"/>
</dbReference>
<evidence type="ECO:0000313" key="29">
    <source>
        <dbReference type="Proteomes" id="UP001623348"/>
    </source>
</evidence>
<feature type="domain" description="C2H2-type" evidence="26">
    <location>
        <begin position="2087"/>
        <end position="2114"/>
    </location>
</feature>
<keyword evidence="29" id="KW-1185">Reference proteome</keyword>
<feature type="region of interest" description="Disordered" evidence="24">
    <location>
        <begin position="866"/>
        <end position="892"/>
    </location>
</feature>
<evidence type="ECO:0000256" key="5">
    <source>
        <dbReference type="ARBA" id="ARBA00022499"/>
    </source>
</evidence>
<keyword evidence="11" id="KW-0862">Zinc</keyword>
<feature type="region of interest" description="Disordered" evidence="24">
    <location>
        <begin position="20"/>
        <end position="71"/>
    </location>
</feature>
<feature type="region of interest" description="Disordered" evidence="24">
    <location>
        <begin position="407"/>
        <end position="430"/>
    </location>
</feature>
<keyword evidence="28" id="KW-0378">Hydrolase</keyword>
<dbReference type="GO" id="GO:0045892">
    <property type="term" value="P:negative regulation of DNA-templated transcription"/>
    <property type="evidence" value="ECO:0007669"/>
    <property type="project" value="UniProtKB-ARBA"/>
</dbReference>
<keyword evidence="7" id="KW-0479">Metal-binding</keyword>
<feature type="compositionally biased region" description="Basic and acidic residues" evidence="24">
    <location>
        <begin position="1010"/>
        <end position="1026"/>
    </location>
</feature>
<dbReference type="SMART" id="SM00225">
    <property type="entry name" value="BTB"/>
    <property type="match status" value="1"/>
</dbReference>
<keyword evidence="10 22" id="KW-0863">Zinc-finger</keyword>
<dbReference type="PANTHER" id="PTHR21541">
    <property type="entry name" value="BTB POZ DOMAIN CONTAINING 12"/>
    <property type="match status" value="1"/>
</dbReference>
<feature type="compositionally biased region" description="Basic and acidic residues" evidence="24">
    <location>
        <begin position="560"/>
        <end position="570"/>
    </location>
</feature>
<feature type="compositionally biased region" description="Basic and acidic residues" evidence="24">
    <location>
        <begin position="1141"/>
        <end position="1152"/>
    </location>
</feature>
<keyword evidence="8" id="KW-0677">Repeat</keyword>
<dbReference type="GO" id="GO:0006281">
    <property type="term" value="P:DNA repair"/>
    <property type="evidence" value="ECO:0007669"/>
    <property type="project" value="UniProtKB-KW"/>
</dbReference>
<feature type="domain" description="C2H2-type" evidence="26">
    <location>
        <begin position="2255"/>
        <end position="2282"/>
    </location>
</feature>
<keyword evidence="15" id="KW-0804">Transcription</keyword>
<dbReference type="Gene3D" id="3.30.710.10">
    <property type="entry name" value="Potassium Channel Kv1.1, Chain A"/>
    <property type="match status" value="1"/>
</dbReference>
<evidence type="ECO:0000256" key="21">
    <source>
        <dbReference type="ARBA" id="ARBA00076095"/>
    </source>
</evidence>
<keyword evidence="28" id="KW-0540">Nuclease</keyword>
<feature type="compositionally biased region" description="Basic and acidic residues" evidence="24">
    <location>
        <begin position="950"/>
        <end position="962"/>
    </location>
</feature>
<evidence type="ECO:0000256" key="14">
    <source>
        <dbReference type="ARBA" id="ARBA00023125"/>
    </source>
</evidence>
<dbReference type="FunFam" id="3.30.160.60:FF:002343">
    <property type="entry name" value="Zinc finger protein 33A"/>
    <property type="match status" value="2"/>
</dbReference>
<keyword evidence="18" id="KW-0539">Nucleus</keyword>
<evidence type="ECO:0000256" key="17">
    <source>
        <dbReference type="ARBA" id="ARBA00023204"/>
    </source>
</evidence>
<feature type="compositionally biased region" description="Polar residues" evidence="24">
    <location>
        <begin position="1946"/>
        <end position="1955"/>
    </location>
</feature>
<accession>A0ABC9XF73</accession>
<feature type="domain" description="BTB" evidence="25">
    <location>
        <begin position="662"/>
        <end position="736"/>
    </location>
</feature>
<feature type="region of interest" description="Disordered" evidence="24">
    <location>
        <begin position="998"/>
        <end position="1121"/>
    </location>
</feature>
<feature type="compositionally biased region" description="Polar residues" evidence="24">
    <location>
        <begin position="530"/>
        <end position="544"/>
    </location>
</feature>